<protein>
    <submittedName>
        <fullName evidence="1">Uncharacterized protein</fullName>
    </submittedName>
</protein>
<organism evidence="1 2">
    <name type="scientific">Flavobacterium gyeonganense</name>
    <dbReference type="NCBI Taxonomy" id="1310418"/>
    <lineage>
        <taxon>Bacteria</taxon>
        <taxon>Pseudomonadati</taxon>
        <taxon>Bacteroidota</taxon>
        <taxon>Flavobacteriia</taxon>
        <taxon>Flavobacteriales</taxon>
        <taxon>Flavobacteriaceae</taxon>
        <taxon>Flavobacterium</taxon>
    </lineage>
</organism>
<dbReference type="Proteomes" id="UP001589562">
    <property type="component" value="Unassembled WGS sequence"/>
</dbReference>
<proteinExistence type="predicted"/>
<name>A0ABV5HH50_9FLAO</name>
<evidence type="ECO:0000313" key="1">
    <source>
        <dbReference type="EMBL" id="MFB9110756.1"/>
    </source>
</evidence>
<gene>
    <name evidence="1" type="ORF">ACFFVK_19420</name>
</gene>
<reference evidence="1 2" key="1">
    <citation type="submission" date="2024-09" db="EMBL/GenBank/DDBJ databases">
        <authorList>
            <person name="Sun Q."/>
            <person name="Mori K."/>
        </authorList>
    </citation>
    <scope>NUCLEOTIDE SEQUENCE [LARGE SCALE GENOMIC DNA]</scope>
    <source>
        <strain evidence="1 2">CECT 8365</strain>
    </source>
</reference>
<dbReference type="RefSeq" id="WP_278010604.1">
    <property type="nucleotide sequence ID" value="NZ_CP121112.1"/>
</dbReference>
<comment type="caution">
    <text evidence="1">The sequence shown here is derived from an EMBL/GenBank/DDBJ whole genome shotgun (WGS) entry which is preliminary data.</text>
</comment>
<accession>A0ABV5HH50</accession>
<keyword evidence="2" id="KW-1185">Reference proteome</keyword>
<evidence type="ECO:0000313" key="2">
    <source>
        <dbReference type="Proteomes" id="UP001589562"/>
    </source>
</evidence>
<sequence length="124" mass="15121">MRKIKYPYNNVLEKKVFDKKYYNLIKDKLDIDIKKLNYLLKRVDSNYNIQVLLTSDFTKLIRINESIEKSKYKAKIENFFVKKNLLKLKYLYDDLQPHISNFVMEEMNLKSCHYCNIDFVNTFE</sequence>
<dbReference type="EMBL" id="JBHMFE010000046">
    <property type="protein sequence ID" value="MFB9110756.1"/>
    <property type="molecule type" value="Genomic_DNA"/>
</dbReference>